<evidence type="ECO:0000313" key="2">
    <source>
        <dbReference type="EMBL" id="MEV0969543.1"/>
    </source>
</evidence>
<reference evidence="2 3" key="1">
    <citation type="submission" date="2024-06" db="EMBL/GenBank/DDBJ databases">
        <title>The Natural Products Discovery Center: Release of the First 8490 Sequenced Strains for Exploring Actinobacteria Biosynthetic Diversity.</title>
        <authorList>
            <person name="Kalkreuter E."/>
            <person name="Kautsar S.A."/>
            <person name="Yang D."/>
            <person name="Bader C.D."/>
            <person name="Teijaro C.N."/>
            <person name="Fluegel L."/>
            <person name="Davis C.M."/>
            <person name="Simpson J.R."/>
            <person name="Lauterbach L."/>
            <person name="Steele A.D."/>
            <person name="Gui C."/>
            <person name="Meng S."/>
            <person name="Li G."/>
            <person name="Viehrig K."/>
            <person name="Ye F."/>
            <person name="Su P."/>
            <person name="Kiefer A.F."/>
            <person name="Nichols A."/>
            <person name="Cepeda A.J."/>
            <person name="Yan W."/>
            <person name="Fan B."/>
            <person name="Jiang Y."/>
            <person name="Adhikari A."/>
            <person name="Zheng C.-J."/>
            <person name="Schuster L."/>
            <person name="Cowan T.M."/>
            <person name="Smanski M.J."/>
            <person name="Chevrette M.G."/>
            <person name="De Carvalho L.P.S."/>
            <person name="Shen B."/>
        </authorList>
    </citation>
    <scope>NUCLEOTIDE SEQUENCE [LARGE SCALE GENOMIC DNA]</scope>
    <source>
        <strain evidence="2 3">NPDC050100</strain>
    </source>
</reference>
<evidence type="ECO:0000259" key="1">
    <source>
        <dbReference type="Pfam" id="PF05685"/>
    </source>
</evidence>
<dbReference type="PANTHER" id="PTHR35400">
    <property type="entry name" value="SLR1083 PROTEIN"/>
    <property type="match status" value="1"/>
</dbReference>
<dbReference type="InterPro" id="IPR012296">
    <property type="entry name" value="Nuclease_put_TT1808"/>
</dbReference>
<dbReference type="Proteomes" id="UP001551675">
    <property type="component" value="Unassembled WGS sequence"/>
</dbReference>
<dbReference type="InterPro" id="IPR008538">
    <property type="entry name" value="Uma2"/>
</dbReference>
<comment type="caution">
    <text evidence="2">The sequence shown here is derived from an EMBL/GenBank/DDBJ whole genome shotgun (WGS) entry which is preliminary data.</text>
</comment>
<dbReference type="RefSeq" id="WP_358132508.1">
    <property type="nucleotide sequence ID" value="NZ_JBFALK010000006.1"/>
</dbReference>
<feature type="domain" description="Putative restriction endonuclease" evidence="1">
    <location>
        <begin position="23"/>
        <end position="182"/>
    </location>
</feature>
<keyword evidence="2" id="KW-0540">Nuclease</keyword>
<keyword evidence="3" id="KW-1185">Reference proteome</keyword>
<keyword evidence="2" id="KW-0255">Endonuclease</keyword>
<dbReference type="GO" id="GO:0004519">
    <property type="term" value="F:endonuclease activity"/>
    <property type="evidence" value="ECO:0007669"/>
    <property type="project" value="UniProtKB-KW"/>
</dbReference>
<organism evidence="2 3">
    <name type="scientific">Microtetraspora glauca</name>
    <dbReference type="NCBI Taxonomy" id="1996"/>
    <lineage>
        <taxon>Bacteria</taxon>
        <taxon>Bacillati</taxon>
        <taxon>Actinomycetota</taxon>
        <taxon>Actinomycetes</taxon>
        <taxon>Streptosporangiales</taxon>
        <taxon>Streptosporangiaceae</taxon>
        <taxon>Microtetraspora</taxon>
    </lineage>
</organism>
<dbReference type="CDD" id="cd06260">
    <property type="entry name" value="DUF820-like"/>
    <property type="match status" value="1"/>
</dbReference>
<name>A0ABV3GD26_MICGL</name>
<protein>
    <submittedName>
        <fullName evidence="2">Uma2 family endonuclease</fullName>
    </submittedName>
</protein>
<dbReference type="InterPro" id="IPR011335">
    <property type="entry name" value="Restrct_endonuc-II-like"/>
</dbReference>
<dbReference type="PANTHER" id="PTHR35400:SF3">
    <property type="entry name" value="SLL1072 PROTEIN"/>
    <property type="match status" value="1"/>
</dbReference>
<dbReference type="SUPFAM" id="SSF52980">
    <property type="entry name" value="Restriction endonuclease-like"/>
    <property type="match status" value="1"/>
</dbReference>
<keyword evidence="2" id="KW-0378">Hydrolase</keyword>
<sequence length="188" mass="21245">MPTSKPVEVESPPVELWAYAVERYPERRIELVDGRVVIKAMPGKIHNDVVFLLVMLLGPALMERGLRSWGDITLFFGVHEDRFRPDLTVVPRDPRMWSDDHVHADEVLMVVEVVSPSSVQDDHEYKPGRCAKGKVPLYLVIDPAQEIVRLLSQPTEDGYDDEVKVPLGEKLSLPAPFDLVLDTARLLV</sequence>
<accession>A0ABV3GD26</accession>
<dbReference type="Pfam" id="PF05685">
    <property type="entry name" value="Uma2"/>
    <property type="match status" value="1"/>
</dbReference>
<gene>
    <name evidence="2" type="ORF">AB0I59_12970</name>
</gene>
<dbReference type="Gene3D" id="3.90.1570.10">
    <property type="entry name" value="tt1808, chain A"/>
    <property type="match status" value="1"/>
</dbReference>
<evidence type="ECO:0000313" key="3">
    <source>
        <dbReference type="Proteomes" id="UP001551675"/>
    </source>
</evidence>
<dbReference type="EMBL" id="JBFALK010000006">
    <property type="protein sequence ID" value="MEV0969543.1"/>
    <property type="molecule type" value="Genomic_DNA"/>
</dbReference>
<proteinExistence type="predicted"/>